<sequence>MLQVASKKVPSAKLYHQNMIDFIIDEKFDVILCVFDSINHLLDFEDWKKMFVNVKKHLSPNGLFIFDINTQEKLVRTIEESPWIKQFDENLMIMDVADGGNEVSNWNIKIFEKKANNMYELHEENICEISFPTKKIEKELSSIYSEIITKDKIRRTPEMPADSVYFICR</sequence>
<proteinExistence type="predicted"/>
<dbReference type="Gene3D" id="2.20.130.10">
    <property type="entry name" value="CAC2371-like domains"/>
    <property type="match status" value="1"/>
</dbReference>
<evidence type="ECO:0000313" key="2">
    <source>
        <dbReference type="EMBL" id="TXG77019.1"/>
    </source>
</evidence>
<accession>A0A5C7J6F0</accession>
<dbReference type="EMBL" id="SSDS01000057">
    <property type="protein sequence ID" value="TXG77019.1"/>
    <property type="molecule type" value="Genomic_DNA"/>
</dbReference>
<keyword evidence="2" id="KW-0808">Transferase</keyword>
<dbReference type="InterPro" id="IPR013216">
    <property type="entry name" value="Methyltransf_11"/>
</dbReference>
<feature type="domain" description="Methyltransferase type 11" evidence="1">
    <location>
        <begin position="1"/>
        <end position="66"/>
    </location>
</feature>
<evidence type="ECO:0000259" key="1">
    <source>
        <dbReference type="Pfam" id="PF08241"/>
    </source>
</evidence>
<protein>
    <submittedName>
        <fullName evidence="2">Class I SAM-dependent methyltransferase</fullName>
    </submittedName>
</protein>
<organism evidence="2 3">
    <name type="scientific">Candidatus Dojkabacteria bacterium</name>
    <dbReference type="NCBI Taxonomy" id="2099670"/>
    <lineage>
        <taxon>Bacteria</taxon>
        <taxon>Candidatus Dojkabacteria</taxon>
    </lineage>
</organism>
<keyword evidence="2" id="KW-0489">Methyltransferase</keyword>
<reference evidence="2 3" key="1">
    <citation type="submission" date="2018-09" db="EMBL/GenBank/DDBJ databases">
        <title>Metagenome Assembled Genomes from an Advanced Water Purification Facility.</title>
        <authorList>
            <person name="Stamps B.W."/>
            <person name="Spear J.R."/>
        </authorList>
    </citation>
    <scope>NUCLEOTIDE SEQUENCE [LARGE SCALE GENOMIC DNA]</scope>
    <source>
        <strain evidence="2">Bin_63_2</strain>
    </source>
</reference>
<dbReference type="GO" id="GO:0032259">
    <property type="term" value="P:methylation"/>
    <property type="evidence" value="ECO:0007669"/>
    <property type="project" value="UniProtKB-KW"/>
</dbReference>
<gene>
    <name evidence="2" type="ORF">E6Q11_03580</name>
</gene>
<dbReference type="GO" id="GO:0008757">
    <property type="term" value="F:S-adenosylmethionine-dependent methyltransferase activity"/>
    <property type="evidence" value="ECO:0007669"/>
    <property type="project" value="InterPro"/>
</dbReference>
<dbReference type="SUPFAM" id="SSF53335">
    <property type="entry name" value="S-adenosyl-L-methionine-dependent methyltransferases"/>
    <property type="match status" value="1"/>
</dbReference>
<name>A0A5C7J6F0_9BACT</name>
<comment type="caution">
    <text evidence="2">The sequence shown here is derived from an EMBL/GenBank/DDBJ whole genome shotgun (WGS) entry which is preliminary data.</text>
</comment>
<dbReference type="Gene3D" id="3.40.50.150">
    <property type="entry name" value="Vaccinia Virus protein VP39"/>
    <property type="match status" value="1"/>
</dbReference>
<evidence type="ECO:0000313" key="3">
    <source>
        <dbReference type="Proteomes" id="UP000321026"/>
    </source>
</evidence>
<dbReference type="InterPro" id="IPR029063">
    <property type="entry name" value="SAM-dependent_MTases_sf"/>
</dbReference>
<dbReference type="Proteomes" id="UP000321026">
    <property type="component" value="Unassembled WGS sequence"/>
</dbReference>
<dbReference type="Pfam" id="PF08241">
    <property type="entry name" value="Methyltransf_11"/>
    <property type="match status" value="1"/>
</dbReference>
<dbReference type="AlphaFoldDB" id="A0A5C7J6F0"/>